<evidence type="ECO:0000256" key="6">
    <source>
        <dbReference type="ARBA" id="ARBA00022691"/>
    </source>
</evidence>
<dbReference type="GO" id="GO:0032259">
    <property type="term" value="P:methylation"/>
    <property type="evidence" value="ECO:0007669"/>
    <property type="project" value="UniProtKB-KW"/>
</dbReference>
<dbReference type="GO" id="GO:0005634">
    <property type="term" value="C:nucleus"/>
    <property type="evidence" value="ECO:0007669"/>
    <property type="project" value="UniProtKB-SubCell"/>
</dbReference>
<dbReference type="InterPro" id="IPR046341">
    <property type="entry name" value="SET_dom_sf"/>
</dbReference>
<evidence type="ECO:0000256" key="7">
    <source>
        <dbReference type="ARBA" id="ARBA00023242"/>
    </source>
</evidence>
<keyword evidence="7" id="KW-0539">Nucleus</keyword>
<dbReference type="Gene3D" id="2.170.270.10">
    <property type="entry name" value="SET domain"/>
    <property type="match status" value="1"/>
</dbReference>
<gene>
    <name evidence="8" type="ORF">GN958_ATG05789</name>
</gene>
<evidence type="ECO:0000256" key="4">
    <source>
        <dbReference type="ARBA" id="ARBA00022603"/>
    </source>
</evidence>
<evidence type="ECO:0000256" key="3">
    <source>
        <dbReference type="ARBA" id="ARBA00022454"/>
    </source>
</evidence>
<dbReference type="GO" id="GO:0005694">
    <property type="term" value="C:chromosome"/>
    <property type="evidence" value="ECO:0007669"/>
    <property type="project" value="UniProtKB-SubCell"/>
</dbReference>
<keyword evidence="6" id="KW-0949">S-adenosyl-L-methionine</keyword>
<dbReference type="AlphaFoldDB" id="A0A8S9V0X8"/>
<dbReference type="EMBL" id="JAACNO010000765">
    <property type="protein sequence ID" value="KAF4145082.1"/>
    <property type="molecule type" value="Genomic_DNA"/>
</dbReference>
<evidence type="ECO:0000256" key="2">
    <source>
        <dbReference type="ARBA" id="ARBA00004286"/>
    </source>
</evidence>
<evidence type="ECO:0000256" key="5">
    <source>
        <dbReference type="ARBA" id="ARBA00022679"/>
    </source>
</evidence>
<sequence>MPGGNSTNATTTNVIGTVEHAFASVRLVEANVCAGGAWLTDSKDDVQVCRCEAEDHCGERCINRALECCPCRDRCSNRQIQVGSTLMTAVIHCGRKGVGVIALEDVDVGRLVGEYVGEVLTRSEVAFPDLRN</sequence>
<dbReference type="PANTHER" id="PTHR22884">
    <property type="entry name" value="SET DOMAIN PROTEINS"/>
    <property type="match status" value="1"/>
</dbReference>
<organism evidence="8 9">
    <name type="scientific">Phytophthora infestans</name>
    <name type="common">Potato late blight agent</name>
    <name type="synonym">Botrytis infestans</name>
    <dbReference type="NCBI Taxonomy" id="4787"/>
    <lineage>
        <taxon>Eukaryota</taxon>
        <taxon>Sar</taxon>
        <taxon>Stramenopiles</taxon>
        <taxon>Oomycota</taxon>
        <taxon>Peronosporomycetes</taxon>
        <taxon>Peronosporales</taxon>
        <taxon>Peronosporaceae</taxon>
        <taxon>Phytophthora</taxon>
    </lineage>
</organism>
<evidence type="ECO:0000256" key="1">
    <source>
        <dbReference type="ARBA" id="ARBA00004123"/>
    </source>
</evidence>
<keyword evidence="4" id="KW-0489">Methyltransferase</keyword>
<accession>A0A8S9V0X8</accession>
<comment type="caution">
    <text evidence="8">The sequence shown here is derived from an EMBL/GenBank/DDBJ whole genome shotgun (WGS) entry which is preliminary data.</text>
</comment>
<evidence type="ECO:0000313" key="9">
    <source>
        <dbReference type="Proteomes" id="UP000704712"/>
    </source>
</evidence>
<protein>
    <submittedName>
        <fullName evidence="8">Putative histone-lysine N-methyltransferase</fullName>
    </submittedName>
</protein>
<dbReference type="Proteomes" id="UP000704712">
    <property type="component" value="Unassembled WGS sequence"/>
</dbReference>
<keyword evidence="5" id="KW-0808">Transferase</keyword>
<dbReference type="GO" id="GO:0008168">
    <property type="term" value="F:methyltransferase activity"/>
    <property type="evidence" value="ECO:0007669"/>
    <property type="project" value="UniProtKB-KW"/>
</dbReference>
<keyword evidence="3" id="KW-0158">Chromosome</keyword>
<dbReference type="SUPFAM" id="SSF82199">
    <property type="entry name" value="SET domain"/>
    <property type="match status" value="1"/>
</dbReference>
<dbReference type="InterPro" id="IPR050777">
    <property type="entry name" value="SET2_Histone-Lys_MeTrsfase"/>
</dbReference>
<name>A0A8S9V0X8_PHYIN</name>
<proteinExistence type="predicted"/>
<comment type="subcellular location">
    <subcellularLocation>
        <location evidence="2">Chromosome</location>
    </subcellularLocation>
    <subcellularLocation>
        <location evidence="1">Nucleus</location>
    </subcellularLocation>
</comment>
<evidence type="ECO:0000313" key="8">
    <source>
        <dbReference type="EMBL" id="KAF4145082.1"/>
    </source>
</evidence>
<reference evidence="8" key="1">
    <citation type="submission" date="2020-03" db="EMBL/GenBank/DDBJ databases">
        <title>Hybrid Assembly of Korean Phytophthora infestans isolates.</title>
        <authorList>
            <person name="Prokchorchik M."/>
            <person name="Lee Y."/>
            <person name="Seo J."/>
            <person name="Cho J.-H."/>
            <person name="Park Y.-E."/>
            <person name="Jang D.-C."/>
            <person name="Im J.-S."/>
            <person name="Choi J.-G."/>
            <person name="Park H.-J."/>
            <person name="Lee G.-B."/>
            <person name="Lee Y.-G."/>
            <person name="Hong S.-Y."/>
            <person name="Cho K."/>
            <person name="Sohn K.H."/>
        </authorList>
    </citation>
    <scope>NUCLEOTIDE SEQUENCE</scope>
    <source>
        <strain evidence="8">KR_2_A2</strain>
    </source>
</reference>